<sequence>MGYMKTAYDYFDLNAPFTPLPKYGHLSNKSPEYEQAEPFIRKTYEVLYSLPDFPSVRAVACDADAVMPPGGPDRYKNVVTELIDIPTRDGTTIELKVYKSPNVKENAVLMYRMHGGGWCLGRHEVDGVDNVYAATNTSIIVVSVDYRTAPEHPFPTPINDCYDGLIWCKKNADRLGVDPEKIIISGGSAGGQLVRLPFILPMENNLTTIQAASLALDCVKDGVTGLVSQVLHFPSTCHPKFFPTDKHEYGSYIQNYDDAVLSTINMETVLDAHAPDARPDYRHSPLLSESFQGLPPTLIQCGGTDVLRDDSFAYANALKKDGVDVEIHCYAGLPHWFPVVLPQTSQSVRFYERYNDFLARHTGK</sequence>
<dbReference type="InterPro" id="IPR050300">
    <property type="entry name" value="GDXG_lipolytic_enzyme"/>
</dbReference>
<dbReference type="SUPFAM" id="SSF53474">
    <property type="entry name" value="alpha/beta-Hydrolases"/>
    <property type="match status" value="1"/>
</dbReference>
<evidence type="ECO:0000256" key="1">
    <source>
        <dbReference type="ARBA" id="ARBA00022801"/>
    </source>
</evidence>
<reference evidence="3 4" key="1">
    <citation type="submission" date="2020-05" db="EMBL/GenBank/DDBJ databases">
        <title>Identification and distribution of gene clusters putatively required for synthesis of sphingolipid metabolism inhibitors in phylogenetically diverse species of the filamentous fungus Fusarium.</title>
        <authorList>
            <person name="Kim H.-S."/>
            <person name="Busman M."/>
            <person name="Brown D.W."/>
            <person name="Divon H."/>
            <person name="Uhlig S."/>
            <person name="Proctor R.H."/>
        </authorList>
    </citation>
    <scope>NUCLEOTIDE SEQUENCE [LARGE SCALE GENOMIC DNA]</scope>
    <source>
        <strain evidence="3 4">NRRL 66235</strain>
    </source>
</reference>
<dbReference type="PANTHER" id="PTHR48081:SF8">
    <property type="entry name" value="ALPHA_BETA HYDROLASE FOLD-3 DOMAIN-CONTAINING PROTEIN-RELATED"/>
    <property type="match status" value="1"/>
</dbReference>
<dbReference type="InterPro" id="IPR013094">
    <property type="entry name" value="AB_hydrolase_3"/>
</dbReference>
<name>A0A8H5YVH8_9HYPO</name>
<evidence type="ECO:0000259" key="2">
    <source>
        <dbReference type="Pfam" id="PF07859"/>
    </source>
</evidence>
<dbReference type="OrthoDB" id="408631at2759"/>
<gene>
    <name evidence="3" type="ORF">FMUND_5438</name>
</gene>
<proteinExistence type="predicted"/>
<dbReference type="AlphaFoldDB" id="A0A8H5YVH8"/>
<accession>A0A8H5YVH8</accession>
<keyword evidence="4" id="KW-1185">Reference proteome</keyword>
<evidence type="ECO:0000313" key="3">
    <source>
        <dbReference type="EMBL" id="KAF5718146.1"/>
    </source>
</evidence>
<keyword evidence="1 3" id="KW-0378">Hydrolase</keyword>
<dbReference type="GO" id="GO:0016787">
    <property type="term" value="F:hydrolase activity"/>
    <property type="evidence" value="ECO:0007669"/>
    <property type="project" value="UniProtKB-KW"/>
</dbReference>
<comment type="caution">
    <text evidence="3">The sequence shown here is derived from an EMBL/GenBank/DDBJ whole genome shotgun (WGS) entry which is preliminary data.</text>
</comment>
<dbReference type="PANTHER" id="PTHR48081">
    <property type="entry name" value="AB HYDROLASE SUPERFAMILY PROTEIN C4A8.06C"/>
    <property type="match status" value="1"/>
</dbReference>
<dbReference type="InterPro" id="IPR029058">
    <property type="entry name" value="AB_hydrolase_fold"/>
</dbReference>
<feature type="domain" description="Alpha/beta hydrolase fold-3" evidence="2">
    <location>
        <begin position="113"/>
        <end position="337"/>
    </location>
</feature>
<dbReference type="Proteomes" id="UP000544331">
    <property type="component" value="Unassembled WGS sequence"/>
</dbReference>
<dbReference type="EMBL" id="JAAOAN010000173">
    <property type="protein sequence ID" value="KAF5718146.1"/>
    <property type="molecule type" value="Genomic_DNA"/>
</dbReference>
<evidence type="ECO:0000313" key="4">
    <source>
        <dbReference type="Proteomes" id="UP000544331"/>
    </source>
</evidence>
<dbReference type="Pfam" id="PF07859">
    <property type="entry name" value="Abhydrolase_3"/>
    <property type="match status" value="1"/>
</dbReference>
<protein>
    <submittedName>
        <fullName evidence="3">AB hydrolase superfamily</fullName>
    </submittedName>
</protein>
<dbReference type="Gene3D" id="3.40.50.1820">
    <property type="entry name" value="alpha/beta hydrolase"/>
    <property type="match status" value="1"/>
</dbReference>
<organism evidence="3 4">
    <name type="scientific">Fusarium mundagurra</name>
    <dbReference type="NCBI Taxonomy" id="1567541"/>
    <lineage>
        <taxon>Eukaryota</taxon>
        <taxon>Fungi</taxon>
        <taxon>Dikarya</taxon>
        <taxon>Ascomycota</taxon>
        <taxon>Pezizomycotina</taxon>
        <taxon>Sordariomycetes</taxon>
        <taxon>Hypocreomycetidae</taxon>
        <taxon>Hypocreales</taxon>
        <taxon>Nectriaceae</taxon>
        <taxon>Fusarium</taxon>
        <taxon>Fusarium fujikuroi species complex</taxon>
    </lineage>
</organism>